<evidence type="ECO:0000313" key="8">
    <source>
        <dbReference type="EMBL" id="KAL3748631.1"/>
    </source>
</evidence>
<dbReference type="GO" id="GO:0005634">
    <property type="term" value="C:nucleus"/>
    <property type="evidence" value="ECO:0007669"/>
    <property type="project" value="UniProtKB-SubCell"/>
</dbReference>
<feature type="region of interest" description="Disordered" evidence="6">
    <location>
        <begin position="273"/>
        <end position="311"/>
    </location>
</feature>
<organism evidence="8 9">
    <name type="scientific">Eucalyptus globulus</name>
    <name type="common">Tasmanian blue gum</name>
    <dbReference type="NCBI Taxonomy" id="34317"/>
    <lineage>
        <taxon>Eukaryota</taxon>
        <taxon>Viridiplantae</taxon>
        <taxon>Streptophyta</taxon>
        <taxon>Embryophyta</taxon>
        <taxon>Tracheophyta</taxon>
        <taxon>Spermatophyta</taxon>
        <taxon>Magnoliopsida</taxon>
        <taxon>eudicotyledons</taxon>
        <taxon>Gunneridae</taxon>
        <taxon>Pentapetalae</taxon>
        <taxon>rosids</taxon>
        <taxon>malvids</taxon>
        <taxon>Myrtales</taxon>
        <taxon>Myrtaceae</taxon>
        <taxon>Myrtoideae</taxon>
        <taxon>Eucalypteae</taxon>
        <taxon>Eucalyptus</taxon>
    </lineage>
</organism>
<keyword evidence="4" id="KW-0804">Transcription</keyword>
<feature type="domain" description="MADS-box" evidence="7">
    <location>
        <begin position="1"/>
        <end position="52"/>
    </location>
</feature>
<dbReference type="Pfam" id="PF00319">
    <property type="entry name" value="SRF-TF"/>
    <property type="match status" value="1"/>
</dbReference>
<gene>
    <name evidence="8" type="ORF">ACJRO7_009807</name>
</gene>
<evidence type="ECO:0000313" key="9">
    <source>
        <dbReference type="Proteomes" id="UP001634007"/>
    </source>
</evidence>
<sequence length="311" mass="33883">MIADLKQQRSTFTKRRKTLFKKASEMSERTGARANVIVRSSTGTTYYGSYPSGKEIISKKTRRKGKVISPMGLIEWEEDWVEQEYDFCRTKEDYESLFARCVACAVRVRKRLEDWESKPSAEAGDPGVEVDCDSEILPHKNLNPVLESFDASIGLLLTFGKDTVGHGDCNSPVISAGAGPSNPTSSGLDDYEYSVDELFDLAESGVPNVDLPGNSAIGGPSNPTRSGLGDFEFSMDDDLFRPENSAISRTADPTSSGLDDGEFNPDAFLNLSEDYIGDGDRPENSAFGGGYNPDDFAGLGDLDIPPDIGYF</sequence>
<dbReference type="SUPFAM" id="SSF55455">
    <property type="entry name" value="SRF-like"/>
    <property type="match status" value="1"/>
</dbReference>
<name>A0ABD3LEU7_EUCGL</name>
<evidence type="ECO:0000259" key="7">
    <source>
        <dbReference type="PROSITE" id="PS50066"/>
    </source>
</evidence>
<evidence type="ECO:0000256" key="1">
    <source>
        <dbReference type="ARBA" id="ARBA00004123"/>
    </source>
</evidence>
<dbReference type="Gene3D" id="3.40.1810.10">
    <property type="entry name" value="Transcription factor, MADS-box"/>
    <property type="match status" value="1"/>
</dbReference>
<evidence type="ECO:0000256" key="4">
    <source>
        <dbReference type="ARBA" id="ARBA00023163"/>
    </source>
</evidence>
<keyword evidence="5" id="KW-0539">Nucleus</keyword>
<reference evidence="8 9" key="1">
    <citation type="submission" date="2024-11" db="EMBL/GenBank/DDBJ databases">
        <title>Chromosome-level genome assembly of Eucalyptus globulus Labill. provides insights into its genome evolution.</title>
        <authorList>
            <person name="Li X."/>
        </authorList>
    </citation>
    <scope>NUCLEOTIDE SEQUENCE [LARGE SCALE GENOMIC DNA]</scope>
    <source>
        <strain evidence="8">CL2024</strain>
        <tissue evidence="8">Fresh tender leaves</tissue>
    </source>
</reference>
<keyword evidence="3" id="KW-0238">DNA-binding</keyword>
<accession>A0ABD3LEU7</accession>
<dbReference type="Proteomes" id="UP001634007">
    <property type="component" value="Unassembled WGS sequence"/>
</dbReference>
<protein>
    <recommendedName>
        <fullName evidence="7">MADS-box domain-containing protein</fullName>
    </recommendedName>
</protein>
<evidence type="ECO:0000256" key="2">
    <source>
        <dbReference type="ARBA" id="ARBA00023015"/>
    </source>
</evidence>
<dbReference type="EMBL" id="JBJKBG010000002">
    <property type="protein sequence ID" value="KAL3748631.1"/>
    <property type="molecule type" value="Genomic_DNA"/>
</dbReference>
<dbReference type="SMART" id="SM00432">
    <property type="entry name" value="MADS"/>
    <property type="match status" value="1"/>
</dbReference>
<dbReference type="PROSITE" id="PS50066">
    <property type="entry name" value="MADS_BOX_2"/>
    <property type="match status" value="1"/>
</dbReference>
<dbReference type="InterPro" id="IPR036879">
    <property type="entry name" value="TF_MADSbox_sf"/>
</dbReference>
<evidence type="ECO:0000256" key="3">
    <source>
        <dbReference type="ARBA" id="ARBA00023125"/>
    </source>
</evidence>
<keyword evidence="2" id="KW-0805">Transcription regulation</keyword>
<dbReference type="InterPro" id="IPR002100">
    <property type="entry name" value="TF_MADSbox"/>
</dbReference>
<evidence type="ECO:0000256" key="6">
    <source>
        <dbReference type="SAM" id="MobiDB-lite"/>
    </source>
</evidence>
<dbReference type="AlphaFoldDB" id="A0ABD3LEU7"/>
<comment type="caution">
    <text evidence="8">The sequence shown here is derived from an EMBL/GenBank/DDBJ whole genome shotgun (WGS) entry which is preliminary data.</text>
</comment>
<evidence type="ECO:0000256" key="5">
    <source>
        <dbReference type="ARBA" id="ARBA00023242"/>
    </source>
</evidence>
<keyword evidence="9" id="KW-1185">Reference proteome</keyword>
<dbReference type="GO" id="GO:0003677">
    <property type="term" value="F:DNA binding"/>
    <property type="evidence" value="ECO:0007669"/>
    <property type="project" value="UniProtKB-KW"/>
</dbReference>
<proteinExistence type="predicted"/>
<comment type="subcellular location">
    <subcellularLocation>
        <location evidence="1">Nucleus</location>
    </subcellularLocation>
</comment>